<keyword evidence="1" id="KW-0812">Transmembrane</keyword>
<dbReference type="Proteomes" id="UP000246005">
    <property type="component" value="Unassembled WGS sequence"/>
</dbReference>
<sequence>MRNRIAHFTSGAVAAVLALSALPAASVRQPPADEVVLKLIAKRESSMNLSAIPTTILTFVVAGSLLDAADPSKKMGTGKTVCTFTDFSPLEFKASADCRSVYTIDGKGEIHMSSSRDYTLDPVGIHYNETRLAVTGGTGDYRTARGDASGTFRKSAEGISYAVDIRLTTDAQADAPS</sequence>
<name>A0A316I3J3_9PSEU</name>
<dbReference type="RefSeq" id="WP_109636621.1">
    <property type="nucleotide sequence ID" value="NZ_QGHB01000004.1"/>
</dbReference>
<accession>A0A316I3J3</accession>
<organism evidence="2 3">
    <name type="scientific">Lentzea atacamensis</name>
    <dbReference type="NCBI Taxonomy" id="531938"/>
    <lineage>
        <taxon>Bacteria</taxon>
        <taxon>Bacillati</taxon>
        <taxon>Actinomycetota</taxon>
        <taxon>Actinomycetes</taxon>
        <taxon>Pseudonocardiales</taxon>
        <taxon>Pseudonocardiaceae</taxon>
        <taxon>Lentzea</taxon>
    </lineage>
</organism>
<dbReference type="AlphaFoldDB" id="A0A316I3J3"/>
<keyword evidence="1" id="KW-0472">Membrane</keyword>
<gene>
    <name evidence="2" type="ORF">C8D88_104138</name>
</gene>
<dbReference type="InterPro" id="IPR044859">
    <property type="entry name" value="Allene_oxi_cyc_Dirigent"/>
</dbReference>
<dbReference type="EMBL" id="QGHB01000004">
    <property type="protein sequence ID" value="PWK86977.1"/>
    <property type="molecule type" value="Genomic_DNA"/>
</dbReference>
<reference evidence="2 3" key="1">
    <citation type="submission" date="2018-05" db="EMBL/GenBank/DDBJ databases">
        <title>Genomic Encyclopedia of Type Strains, Phase IV (KMG-IV): sequencing the most valuable type-strain genomes for metagenomic binning, comparative biology and taxonomic classification.</title>
        <authorList>
            <person name="Goeker M."/>
        </authorList>
    </citation>
    <scope>NUCLEOTIDE SEQUENCE [LARGE SCALE GENOMIC DNA]</scope>
    <source>
        <strain evidence="2 3">DSM 45480</strain>
    </source>
</reference>
<feature type="transmembrane region" description="Helical" evidence="1">
    <location>
        <begin position="50"/>
        <end position="69"/>
    </location>
</feature>
<evidence type="ECO:0000256" key="1">
    <source>
        <dbReference type="SAM" id="Phobius"/>
    </source>
</evidence>
<proteinExistence type="predicted"/>
<evidence type="ECO:0000313" key="3">
    <source>
        <dbReference type="Proteomes" id="UP000246005"/>
    </source>
</evidence>
<protein>
    <submittedName>
        <fullName evidence="2">Uncharacterized protein</fullName>
    </submittedName>
</protein>
<dbReference type="Gene3D" id="2.40.480.10">
    <property type="entry name" value="Allene oxide cyclase-like"/>
    <property type="match status" value="1"/>
</dbReference>
<comment type="caution">
    <text evidence="2">The sequence shown here is derived from an EMBL/GenBank/DDBJ whole genome shotgun (WGS) entry which is preliminary data.</text>
</comment>
<evidence type="ECO:0000313" key="2">
    <source>
        <dbReference type="EMBL" id="PWK86977.1"/>
    </source>
</evidence>
<keyword evidence="1" id="KW-1133">Transmembrane helix</keyword>